<feature type="region of interest" description="Disordered" evidence="2">
    <location>
        <begin position="1"/>
        <end position="41"/>
    </location>
</feature>
<dbReference type="CDD" id="cd00590">
    <property type="entry name" value="RRM_SF"/>
    <property type="match status" value="1"/>
</dbReference>
<dbReference type="AlphaFoldDB" id="A0A9Q0GD77"/>
<accession>A0A9Q0GD77</accession>
<dbReference type="Pfam" id="PF00076">
    <property type="entry name" value="RRM_1"/>
    <property type="match status" value="1"/>
</dbReference>
<dbReference type="Gene3D" id="3.30.70.330">
    <property type="match status" value="1"/>
</dbReference>
<dbReference type="PROSITE" id="PS50102">
    <property type="entry name" value="RRM"/>
    <property type="match status" value="1"/>
</dbReference>
<comment type="caution">
    <text evidence="4">The sequence shown here is derived from an EMBL/GenBank/DDBJ whole genome shotgun (WGS) entry which is preliminary data.</text>
</comment>
<feature type="domain" description="RRM" evidence="3">
    <location>
        <begin position="107"/>
        <end position="184"/>
    </location>
</feature>
<evidence type="ECO:0000259" key="3">
    <source>
        <dbReference type="PROSITE" id="PS50102"/>
    </source>
</evidence>
<protein>
    <recommendedName>
        <fullName evidence="3">RRM domain-containing protein</fullName>
    </recommendedName>
</protein>
<proteinExistence type="predicted"/>
<evidence type="ECO:0000313" key="5">
    <source>
        <dbReference type="Proteomes" id="UP001141552"/>
    </source>
</evidence>
<reference evidence="4" key="2">
    <citation type="journal article" date="2023" name="Plants (Basel)">
        <title>Annotation of the Turnera subulata (Passifloraceae) Draft Genome Reveals the S-Locus Evolved after the Divergence of Turneroideae from Passifloroideae in a Stepwise Manner.</title>
        <authorList>
            <person name="Henning P.M."/>
            <person name="Roalson E.H."/>
            <person name="Mir W."/>
            <person name="McCubbin A.G."/>
            <person name="Shore J.S."/>
        </authorList>
    </citation>
    <scope>NUCLEOTIDE SEQUENCE</scope>
    <source>
        <strain evidence="4">F60SS</strain>
    </source>
</reference>
<evidence type="ECO:0000256" key="2">
    <source>
        <dbReference type="SAM" id="MobiDB-lite"/>
    </source>
</evidence>
<organism evidence="4 5">
    <name type="scientific">Turnera subulata</name>
    <dbReference type="NCBI Taxonomy" id="218843"/>
    <lineage>
        <taxon>Eukaryota</taxon>
        <taxon>Viridiplantae</taxon>
        <taxon>Streptophyta</taxon>
        <taxon>Embryophyta</taxon>
        <taxon>Tracheophyta</taxon>
        <taxon>Spermatophyta</taxon>
        <taxon>Magnoliopsida</taxon>
        <taxon>eudicotyledons</taxon>
        <taxon>Gunneridae</taxon>
        <taxon>Pentapetalae</taxon>
        <taxon>rosids</taxon>
        <taxon>fabids</taxon>
        <taxon>Malpighiales</taxon>
        <taxon>Passifloraceae</taxon>
        <taxon>Turnera</taxon>
    </lineage>
</organism>
<dbReference type="EMBL" id="JAKUCV010001003">
    <property type="protein sequence ID" value="KAJ4848088.1"/>
    <property type="molecule type" value="Genomic_DNA"/>
</dbReference>
<evidence type="ECO:0000313" key="4">
    <source>
        <dbReference type="EMBL" id="KAJ4848088.1"/>
    </source>
</evidence>
<keyword evidence="5" id="KW-1185">Reference proteome</keyword>
<dbReference type="Proteomes" id="UP001141552">
    <property type="component" value="Unassembled WGS sequence"/>
</dbReference>
<keyword evidence="1" id="KW-0694">RNA-binding</keyword>
<sequence length="433" mass="48318">MSPGLPLGQPTIFHRSLAGPTTTVNPQKPHHHQTLNSTLPDPRYKPIQYHLPTALPPPGTTNPPIHLHPPKPQPHQTNTLPPKTQNLYFSRWSRKAVQVAIDNNQAFSLYLANFPNRWMPMDIHLVMSRYGEVLDVFVPKKLNKEGKRFAFVRFKNNTDVQRLIRSISSISVDGLQLEASIAKSRSTSRVGSIPNPHTEHVIPLDVGTIGLRSFADAVKTTSETKVSTDGVSQPSLQTTKVYIQKDESLSWLQYSFLGVLKTPLPISHIKKVFSIEDSERFNLIPIGGTSFIFKFNSVEDMVIFTNNKPKCIDQLFSSFRAWKDGDEAIDRFCWVLVKGSMVDWSQETKERNRLDVAEILVLTKSKNFINSVISANVGGKHCEIGAVESQKDPLDWEMSSTFVENGHALDGAYGPLQSPGVDLNGSPISSSTR</sequence>
<name>A0A9Q0GD77_9ROSI</name>
<dbReference type="InterPro" id="IPR035979">
    <property type="entry name" value="RBD_domain_sf"/>
</dbReference>
<dbReference type="InterPro" id="IPR000504">
    <property type="entry name" value="RRM_dom"/>
</dbReference>
<gene>
    <name evidence="4" type="ORF">Tsubulata_026732</name>
</gene>
<reference evidence="4" key="1">
    <citation type="submission" date="2022-02" db="EMBL/GenBank/DDBJ databases">
        <authorList>
            <person name="Henning P.M."/>
            <person name="McCubbin A.G."/>
            <person name="Shore J.S."/>
        </authorList>
    </citation>
    <scope>NUCLEOTIDE SEQUENCE</scope>
    <source>
        <strain evidence="4">F60SS</strain>
        <tissue evidence="4">Leaves</tissue>
    </source>
</reference>
<dbReference type="InterPro" id="IPR012677">
    <property type="entry name" value="Nucleotide-bd_a/b_plait_sf"/>
</dbReference>
<dbReference type="SUPFAM" id="SSF54928">
    <property type="entry name" value="RNA-binding domain, RBD"/>
    <property type="match status" value="1"/>
</dbReference>
<dbReference type="OrthoDB" id="861279at2759"/>
<evidence type="ECO:0000256" key="1">
    <source>
        <dbReference type="PROSITE-ProRule" id="PRU00176"/>
    </source>
</evidence>
<dbReference type="SMART" id="SM00360">
    <property type="entry name" value="RRM"/>
    <property type="match status" value="1"/>
</dbReference>
<dbReference type="GO" id="GO:0003723">
    <property type="term" value="F:RNA binding"/>
    <property type="evidence" value="ECO:0007669"/>
    <property type="project" value="UniProtKB-UniRule"/>
</dbReference>